<evidence type="ECO:0000313" key="3">
    <source>
        <dbReference type="Proteomes" id="UP000249524"/>
    </source>
</evidence>
<reference evidence="2 3" key="1">
    <citation type="submission" date="2018-05" db="EMBL/GenBank/DDBJ databases">
        <authorList>
            <person name="Lanie J.A."/>
            <person name="Ng W.-L."/>
            <person name="Kazmierczak K.M."/>
            <person name="Andrzejewski T.M."/>
            <person name="Davidsen T.M."/>
            <person name="Wayne K.J."/>
            <person name="Tettelin H."/>
            <person name="Glass J.I."/>
            <person name="Rusch D."/>
            <person name="Podicherti R."/>
            <person name="Tsui H.-C.T."/>
            <person name="Winkler M.E."/>
        </authorList>
    </citation>
    <scope>NUCLEOTIDE SEQUENCE [LARGE SCALE GENOMIC DNA]</scope>
    <source>
        <strain evidence="2 3">BUT-10</strain>
    </source>
</reference>
<organism evidence="2 3">
    <name type="scientific">Phenylobacterium kunshanense</name>
    <dbReference type="NCBI Taxonomy" id="1445034"/>
    <lineage>
        <taxon>Bacteria</taxon>
        <taxon>Pseudomonadati</taxon>
        <taxon>Pseudomonadota</taxon>
        <taxon>Alphaproteobacteria</taxon>
        <taxon>Caulobacterales</taxon>
        <taxon>Caulobacteraceae</taxon>
        <taxon>Phenylobacterium</taxon>
    </lineage>
</organism>
<evidence type="ECO:0008006" key="4">
    <source>
        <dbReference type="Google" id="ProtNLM"/>
    </source>
</evidence>
<proteinExistence type="predicted"/>
<evidence type="ECO:0000313" key="2">
    <source>
        <dbReference type="EMBL" id="RAK67434.1"/>
    </source>
</evidence>
<dbReference type="RefSeq" id="WP_111275045.1">
    <property type="nucleotide sequence ID" value="NZ_QFYS01000002.1"/>
</dbReference>
<comment type="caution">
    <text evidence="2">The sequence shown here is derived from an EMBL/GenBank/DDBJ whole genome shotgun (WGS) entry which is preliminary data.</text>
</comment>
<evidence type="ECO:0000256" key="1">
    <source>
        <dbReference type="SAM" id="SignalP"/>
    </source>
</evidence>
<dbReference type="PROSITE" id="PS51257">
    <property type="entry name" value="PROKAR_LIPOPROTEIN"/>
    <property type="match status" value="1"/>
</dbReference>
<keyword evidence="1" id="KW-0732">Signal</keyword>
<keyword evidence="3" id="KW-1185">Reference proteome</keyword>
<dbReference type="Proteomes" id="UP000249524">
    <property type="component" value="Unassembled WGS sequence"/>
</dbReference>
<dbReference type="EMBL" id="QFYS01000002">
    <property type="protein sequence ID" value="RAK67434.1"/>
    <property type="molecule type" value="Genomic_DNA"/>
</dbReference>
<sequence>MKRLSAWAAGVVALSPVAAIACTISFTPETEPRAFRYADLVVVAKVRTQAFGGQGMGLREGEASAVVSQVLKGGTARGGEVRYRVWTGPRQCPNQYDTRPGQSYRLYLKRPKAGGLYEVAYLVGVQGREPTAPGPR</sequence>
<gene>
    <name evidence="2" type="ORF">DJ019_05840</name>
</gene>
<protein>
    <recommendedName>
        <fullName evidence="4">Lipoprotein</fullName>
    </recommendedName>
</protein>
<feature type="chain" id="PRO_5016259815" description="Lipoprotein" evidence="1">
    <location>
        <begin position="22"/>
        <end position="136"/>
    </location>
</feature>
<name>A0A328BNB2_9CAUL</name>
<feature type="signal peptide" evidence="1">
    <location>
        <begin position="1"/>
        <end position="21"/>
    </location>
</feature>
<accession>A0A328BNB2</accession>
<dbReference type="AlphaFoldDB" id="A0A328BNB2"/>